<dbReference type="PANTHER" id="PTHR33545">
    <property type="entry name" value="UPF0750 MEMBRANE PROTEIN YITT-RELATED"/>
    <property type="match status" value="1"/>
</dbReference>
<dbReference type="GO" id="GO:0005886">
    <property type="term" value="C:plasma membrane"/>
    <property type="evidence" value="ECO:0007669"/>
    <property type="project" value="UniProtKB-SubCell"/>
</dbReference>
<evidence type="ECO:0000313" key="8">
    <source>
        <dbReference type="EMBL" id="EEG77848.1"/>
    </source>
</evidence>
<feature type="transmembrane region" description="Helical" evidence="6">
    <location>
        <begin position="76"/>
        <end position="98"/>
    </location>
</feature>
<gene>
    <name evidence="8" type="ORF">DealDRAFT_1147</name>
</gene>
<name>C0GF88_DETAL</name>
<dbReference type="PIRSF" id="PIRSF006483">
    <property type="entry name" value="Membrane_protein_YitT"/>
    <property type="match status" value="1"/>
</dbReference>
<keyword evidence="2" id="KW-1003">Cell membrane</keyword>
<dbReference type="EMBL" id="ACJM01000005">
    <property type="protein sequence ID" value="EEG77848.1"/>
    <property type="molecule type" value="Genomic_DNA"/>
</dbReference>
<accession>C0GF88</accession>
<feature type="transmembrane region" description="Helical" evidence="6">
    <location>
        <begin position="41"/>
        <end position="64"/>
    </location>
</feature>
<dbReference type="PANTHER" id="PTHR33545:SF9">
    <property type="entry name" value="UPF0750 MEMBRANE PROTEIN YITE"/>
    <property type="match status" value="1"/>
</dbReference>
<dbReference type="STRING" id="555088.DealDRAFT_1147"/>
<dbReference type="RefSeq" id="WP_008515699.1">
    <property type="nucleotide sequence ID" value="NZ_ACJM01000005.1"/>
</dbReference>
<evidence type="ECO:0000259" key="7">
    <source>
        <dbReference type="Pfam" id="PF10035"/>
    </source>
</evidence>
<sequence>MSRFQIIREYTGVLLGTAVVAAAFQMFLIPNQIAAGGISGLGVILFHLLGLPMGITIFLLNLPLFLLSAKLFGWKFIVRGLFGAVSLSLMVELLVFLPRVTEDLLLASLYGGILMGVGIALVFGARGSTGGTVLAAQVLNKLFGFTMGQSLLSVDFLVVTLAGIVFNLELAMYALISLFVTSRVIDLVQEGISNSKATLIISSHTEAITERILRDLDRGATILTGKGAYTKEDRDMVLTVVSQSEVPRLKNIVHEVDERAFVIVGNAQDVLGEGFRPGPES</sequence>
<dbReference type="CDD" id="cd16380">
    <property type="entry name" value="YitT_C"/>
    <property type="match status" value="1"/>
</dbReference>
<evidence type="ECO:0000256" key="3">
    <source>
        <dbReference type="ARBA" id="ARBA00022692"/>
    </source>
</evidence>
<dbReference type="InterPro" id="IPR019264">
    <property type="entry name" value="DUF2179"/>
</dbReference>
<keyword evidence="5 6" id="KW-0472">Membrane</keyword>
<evidence type="ECO:0000313" key="9">
    <source>
        <dbReference type="Proteomes" id="UP000006443"/>
    </source>
</evidence>
<keyword evidence="9" id="KW-1185">Reference proteome</keyword>
<dbReference type="Pfam" id="PF02588">
    <property type="entry name" value="YitT_membrane"/>
    <property type="match status" value="1"/>
</dbReference>
<dbReference type="Proteomes" id="UP000006443">
    <property type="component" value="Unassembled WGS sequence"/>
</dbReference>
<evidence type="ECO:0000256" key="1">
    <source>
        <dbReference type="ARBA" id="ARBA00004651"/>
    </source>
</evidence>
<dbReference type="InterPro" id="IPR051461">
    <property type="entry name" value="UPF0750_membrane"/>
</dbReference>
<evidence type="ECO:0000256" key="6">
    <source>
        <dbReference type="SAM" id="Phobius"/>
    </source>
</evidence>
<feature type="transmembrane region" description="Helical" evidence="6">
    <location>
        <begin position="104"/>
        <end position="123"/>
    </location>
</feature>
<dbReference type="Pfam" id="PF10035">
    <property type="entry name" value="DUF2179"/>
    <property type="match status" value="1"/>
</dbReference>
<dbReference type="eggNOG" id="COG1284">
    <property type="taxonomic scope" value="Bacteria"/>
</dbReference>
<feature type="domain" description="DUF2179" evidence="7">
    <location>
        <begin position="218"/>
        <end position="272"/>
    </location>
</feature>
<comment type="subcellular location">
    <subcellularLocation>
        <location evidence="1">Cell membrane</location>
        <topology evidence="1">Multi-pass membrane protein</topology>
    </subcellularLocation>
</comment>
<keyword evidence="4 6" id="KW-1133">Transmembrane helix</keyword>
<evidence type="ECO:0000256" key="5">
    <source>
        <dbReference type="ARBA" id="ARBA00023136"/>
    </source>
</evidence>
<dbReference type="AlphaFoldDB" id="C0GF88"/>
<proteinExistence type="predicted"/>
<protein>
    <recommendedName>
        <fullName evidence="7">DUF2179 domain-containing protein</fullName>
    </recommendedName>
</protein>
<dbReference type="Gene3D" id="3.30.70.120">
    <property type="match status" value="1"/>
</dbReference>
<organism evidence="8 9">
    <name type="scientific">Dethiobacter alkaliphilus AHT 1</name>
    <dbReference type="NCBI Taxonomy" id="555088"/>
    <lineage>
        <taxon>Bacteria</taxon>
        <taxon>Bacillati</taxon>
        <taxon>Bacillota</taxon>
        <taxon>Dethiobacteria</taxon>
        <taxon>Dethiobacterales</taxon>
        <taxon>Dethiobacteraceae</taxon>
        <taxon>Dethiobacter</taxon>
    </lineage>
</organism>
<dbReference type="InterPro" id="IPR015867">
    <property type="entry name" value="N-reg_PII/ATP_PRibTrfase_C"/>
</dbReference>
<reference evidence="8 9" key="1">
    <citation type="submission" date="2009-02" db="EMBL/GenBank/DDBJ databases">
        <title>Sequencing of the draft genome and assembly of Dethiobacter alkaliphilus AHT 1.</title>
        <authorList>
            <consortium name="US DOE Joint Genome Institute (JGI-PGF)"/>
            <person name="Lucas S."/>
            <person name="Copeland A."/>
            <person name="Lapidus A."/>
            <person name="Glavina del Rio T."/>
            <person name="Dalin E."/>
            <person name="Tice H."/>
            <person name="Bruce D."/>
            <person name="Goodwin L."/>
            <person name="Pitluck S."/>
            <person name="Larimer F."/>
            <person name="Land M.L."/>
            <person name="Hauser L."/>
            <person name="Muyzer G."/>
        </authorList>
    </citation>
    <scope>NUCLEOTIDE SEQUENCE [LARGE SCALE GENOMIC DNA]</scope>
    <source>
        <strain evidence="8 9">AHT 1</strain>
    </source>
</reference>
<keyword evidence="3 6" id="KW-0812">Transmembrane</keyword>
<evidence type="ECO:0000256" key="2">
    <source>
        <dbReference type="ARBA" id="ARBA00022475"/>
    </source>
</evidence>
<evidence type="ECO:0000256" key="4">
    <source>
        <dbReference type="ARBA" id="ARBA00022989"/>
    </source>
</evidence>
<dbReference type="InterPro" id="IPR003740">
    <property type="entry name" value="YitT"/>
</dbReference>
<comment type="caution">
    <text evidence="8">The sequence shown here is derived from an EMBL/GenBank/DDBJ whole genome shotgun (WGS) entry which is preliminary data.</text>
</comment>
<feature type="transmembrane region" description="Helical" evidence="6">
    <location>
        <begin position="12"/>
        <end position="29"/>
    </location>
</feature>